<dbReference type="Proteomes" id="UP000265520">
    <property type="component" value="Unassembled WGS sequence"/>
</dbReference>
<evidence type="ECO:0000313" key="1">
    <source>
        <dbReference type="EMBL" id="MCI94456.1"/>
    </source>
</evidence>
<feature type="non-terminal residue" evidence="1">
    <location>
        <position position="46"/>
    </location>
</feature>
<protein>
    <submittedName>
        <fullName evidence="1">Uncharacterized protein</fullName>
    </submittedName>
</protein>
<evidence type="ECO:0000313" key="2">
    <source>
        <dbReference type="Proteomes" id="UP000265520"/>
    </source>
</evidence>
<comment type="caution">
    <text evidence="1">The sequence shown here is derived from an EMBL/GenBank/DDBJ whole genome shotgun (WGS) entry which is preliminary data.</text>
</comment>
<organism evidence="1 2">
    <name type="scientific">Trifolium medium</name>
    <dbReference type="NCBI Taxonomy" id="97028"/>
    <lineage>
        <taxon>Eukaryota</taxon>
        <taxon>Viridiplantae</taxon>
        <taxon>Streptophyta</taxon>
        <taxon>Embryophyta</taxon>
        <taxon>Tracheophyta</taxon>
        <taxon>Spermatophyta</taxon>
        <taxon>Magnoliopsida</taxon>
        <taxon>eudicotyledons</taxon>
        <taxon>Gunneridae</taxon>
        <taxon>Pentapetalae</taxon>
        <taxon>rosids</taxon>
        <taxon>fabids</taxon>
        <taxon>Fabales</taxon>
        <taxon>Fabaceae</taxon>
        <taxon>Papilionoideae</taxon>
        <taxon>50 kb inversion clade</taxon>
        <taxon>NPAAA clade</taxon>
        <taxon>Hologalegina</taxon>
        <taxon>IRL clade</taxon>
        <taxon>Trifolieae</taxon>
        <taxon>Trifolium</taxon>
    </lineage>
</organism>
<reference evidence="1 2" key="1">
    <citation type="journal article" date="2018" name="Front. Plant Sci.">
        <title>Red Clover (Trifolium pratense) and Zigzag Clover (T. medium) - A Picture of Genomic Similarities and Differences.</title>
        <authorList>
            <person name="Dluhosova J."/>
            <person name="Istvanek J."/>
            <person name="Nedelnik J."/>
            <person name="Repkova J."/>
        </authorList>
    </citation>
    <scope>NUCLEOTIDE SEQUENCE [LARGE SCALE GENOMIC DNA]</scope>
    <source>
        <strain evidence="2">cv. 10/8</strain>
        <tissue evidence="1">Leaf</tissue>
    </source>
</reference>
<name>A0A392W202_9FABA</name>
<dbReference type="AlphaFoldDB" id="A0A392W202"/>
<proteinExistence type="predicted"/>
<keyword evidence="2" id="KW-1185">Reference proteome</keyword>
<dbReference type="EMBL" id="LXQA011356572">
    <property type="protein sequence ID" value="MCI94456.1"/>
    <property type="molecule type" value="Genomic_DNA"/>
</dbReference>
<sequence length="46" mass="5264">MSFSMSCMVHSGSRSSTYDPGITRFAWHRKIFTKLLFARTKGTTSF</sequence>
<accession>A0A392W202</accession>